<dbReference type="EMBL" id="HQ634175">
    <property type="protein sequence ID" value="AGH26432.1"/>
    <property type="molecule type" value="Genomic_DNA"/>
</dbReference>
<dbReference type="GeneID" id="15312085"/>
<dbReference type="RefSeq" id="YP_007877667.1">
    <property type="nucleotide sequence ID" value="NC_021071.1"/>
</dbReference>
<dbReference type="KEGG" id="vg:15312085"/>
<dbReference type="Proteomes" id="UP000201235">
    <property type="component" value="Segment"/>
</dbReference>
<accession>M4QHP5</accession>
<reference evidence="1 2" key="1">
    <citation type="submission" date="2010-11" db="EMBL/GenBank/DDBJ databases">
        <title>The Genome Sequence of Cyanophage P-RSM1.</title>
        <authorList>
            <consortium name="The Broad Institute Genome Sequencing Platform"/>
            <person name="Henn M.R."/>
            <person name="Sullivan M.S."/>
            <person name="Osburne M.S."/>
            <person name="Levin J."/>
            <person name="Malboeuf C."/>
            <person name="Casali M."/>
            <person name="Russ C."/>
            <person name="Lennon N."/>
            <person name="Chapman S.B."/>
            <person name="Erlich R."/>
            <person name="Young S.K."/>
            <person name="Yandava C."/>
            <person name="Zeng Q."/>
            <person name="Alvarado L."/>
            <person name="Anderson S."/>
            <person name="Berlin A."/>
            <person name="Chen Z."/>
            <person name="Freedman E."/>
            <person name="Gellesch M."/>
            <person name="Goldberg J."/>
            <person name="Green L."/>
            <person name="Griggs A."/>
            <person name="Gujja S."/>
            <person name="Heilman E.R."/>
            <person name="Heiman D."/>
            <person name="Hollinger A."/>
            <person name="Howarth C."/>
            <person name="Larson L."/>
            <person name="Mehta T."/>
            <person name="Pearson M."/>
            <person name="Roberts A."/>
            <person name="Ryan E."/>
            <person name="Saif S."/>
            <person name="Shea T."/>
            <person name="Shenoy N."/>
            <person name="Sisk P."/>
            <person name="Stolte C."/>
            <person name="Sykes S."/>
            <person name="White J."/>
            <person name="Yu Q."/>
            <person name="Coleman M.L."/>
            <person name="Huang K.H."/>
            <person name="Weigele P.R."/>
            <person name="DeFrancesco A.S."/>
            <person name="Kern S.E."/>
            <person name="Thompson L.R."/>
            <person name="Fu R."/>
            <person name="Hombeck B."/>
            <person name="Chisholm S.W."/>
            <person name="Haas B."/>
            <person name="Nusbaum C."/>
            <person name="Birren B."/>
        </authorList>
    </citation>
    <scope>NUCLEOTIDE SEQUENCE [LARGE SCALE GENOMIC DNA]</scope>
    <source>
        <strain evidence="1 2">P-RSM1</strain>
    </source>
</reference>
<sequence length="54" mass="6166">MLGIFLFYTTINCIDAVDMIERLEAHKSMEDAVKVELVEVIQEATPHCPWDAND</sequence>
<evidence type="ECO:0000313" key="1">
    <source>
        <dbReference type="EMBL" id="AGH26432.1"/>
    </source>
</evidence>
<name>M4QHP5_9CAUD</name>
<proteinExistence type="predicted"/>
<evidence type="ECO:0000313" key="2">
    <source>
        <dbReference type="Proteomes" id="UP000201235"/>
    </source>
</evidence>
<gene>
    <name evidence="1" type="ORF">CPPG_00115</name>
</gene>
<dbReference type="OrthoDB" id="27915at10239"/>
<keyword evidence="2" id="KW-1185">Reference proteome</keyword>
<organism evidence="1 2">
    <name type="scientific">Cyanophage P-RSM1</name>
    <dbReference type="NCBI Taxonomy" id="536444"/>
    <lineage>
        <taxon>Viruses</taxon>
        <taxon>Duplodnaviria</taxon>
        <taxon>Heunggongvirae</taxon>
        <taxon>Uroviricota</taxon>
        <taxon>Caudoviricetes</taxon>
        <taxon>Pantevenvirales</taxon>
        <taxon>Kyanoviridae</taxon>
        <taxon>Emcearvirus</taxon>
        <taxon>Emcearvirus gerard</taxon>
    </lineage>
</organism>
<protein>
    <submittedName>
        <fullName evidence="1">Uncharacterized protein</fullName>
    </submittedName>
</protein>